<keyword evidence="6" id="KW-0406">Ion transport</keyword>
<dbReference type="InterPro" id="IPR003593">
    <property type="entry name" value="AAA+_ATPase"/>
</dbReference>
<evidence type="ECO:0000259" key="8">
    <source>
        <dbReference type="SMART" id="SM00382"/>
    </source>
</evidence>
<evidence type="ECO:0000313" key="9">
    <source>
        <dbReference type="EMBL" id="MBB4679521.1"/>
    </source>
</evidence>
<keyword evidence="10" id="KW-1185">Reference proteome</keyword>
<dbReference type="SUPFAM" id="SSF52540">
    <property type="entry name" value="P-loop containing nucleoside triphosphate hydrolases"/>
    <property type="match status" value="1"/>
</dbReference>
<protein>
    <submittedName>
        <fullName evidence="9">Putative ATPase</fullName>
    </submittedName>
</protein>
<name>A0A7W7FUN4_9PSEU</name>
<reference evidence="9 10" key="1">
    <citation type="submission" date="2020-08" db="EMBL/GenBank/DDBJ databases">
        <title>Sequencing the genomes of 1000 actinobacteria strains.</title>
        <authorList>
            <person name="Klenk H.-P."/>
        </authorList>
    </citation>
    <scope>NUCLEOTIDE SEQUENCE [LARGE SCALE GENOMIC DNA]</scope>
    <source>
        <strain evidence="9 10">DSM 44230</strain>
    </source>
</reference>
<evidence type="ECO:0000256" key="7">
    <source>
        <dbReference type="ARBA" id="ARBA00023136"/>
    </source>
</evidence>
<keyword evidence="7" id="KW-0472">Membrane</keyword>
<dbReference type="InterPro" id="IPR027417">
    <property type="entry name" value="P-loop_NTPase"/>
</dbReference>
<dbReference type="InterPro" id="IPR003959">
    <property type="entry name" value="ATPase_AAA_core"/>
</dbReference>
<dbReference type="PANTHER" id="PTHR42771">
    <property type="entry name" value="IRON(3+)-HYDROXAMATE IMPORT ATP-BINDING PROTEIN FHUC"/>
    <property type="match status" value="1"/>
</dbReference>
<dbReference type="Gene3D" id="3.40.50.300">
    <property type="entry name" value="P-loop containing nucleotide triphosphate hydrolases"/>
    <property type="match status" value="2"/>
</dbReference>
<accession>A0A7W7FUN4</accession>
<dbReference type="GO" id="GO:0005886">
    <property type="term" value="C:plasma membrane"/>
    <property type="evidence" value="ECO:0007669"/>
    <property type="project" value="UniProtKB-SubCell"/>
</dbReference>
<keyword evidence="2" id="KW-0813">Transport</keyword>
<evidence type="ECO:0000256" key="4">
    <source>
        <dbReference type="ARBA" id="ARBA00022496"/>
    </source>
</evidence>
<dbReference type="GO" id="GO:0016887">
    <property type="term" value="F:ATP hydrolysis activity"/>
    <property type="evidence" value="ECO:0007669"/>
    <property type="project" value="InterPro"/>
</dbReference>
<comment type="subcellular location">
    <subcellularLocation>
        <location evidence="1">Cell membrane</location>
        <topology evidence="1">Peripheral membrane protein</topology>
    </subcellularLocation>
</comment>
<evidence type="ECO:0000256" key="1">
    <source>
        <dbReference type="ARBA" id="ARBA00004202"/>
    </source>
</evidence>
<dbReference type="GO" id="GO:0005524">
    <property type="term" value="F:ATP binding"/>
    <property type="evidence" value="ECO:0007669"/>
    <property type="project" value="InterPro"/>
</dbReference>
<gene>
    <name evidence="9" type="ORF">HNR67_005639</name>
</gene>
<dbReference type="RefSeq" id="WP_221490083.1">
    <property type="nucleotide sequence ID" value="NZ_BAAAUI010000001.1"/>
</dbReference>
<dbReference type="CDD" id="cd00267">
    <property type="entry name" value="ABC_ATPase"/>
    <property type="match status" value="1"/>
</dbReference>
<dbReference type="InterPro" id="IPR051535">
    <property type="entry name" value="Siderophore_ABC-ATPase"/>
</dbReference>
<evidence type="ECO:0000256" key="3">
    <source>
        <dbReference type="ARBA" id="ARBA00022475"/>
    </source>
</evidence>
<organism evidence="9 10">
    <name type="scientific">Crossiella cryophila</name>
    <dbReference type="NCBI Taxonomy" id="43355"/>
    <lineage>
        <taxon>Bacteria</taxon>
        <taxon>Bacillati</taxon>
        <taxon>Actinomycetota</taxon>
        <taxon>Actinomycetes</taxon>
        <taxon>Pseudonocardiales</taxon>
        <taxon>Pseudonocardiaceae</taxon>
        <taxon>Crossiella</taxon>
    </lineage>
</organism>
<evidence type="ECO:0000256" key="6">
    <source>
        <dbReference type="ARBA" id="ARBA00023065"/>
    </source>
</evidence>
<keyword evidence="4" id="KW-0410">Iron transport</keyword>
<comment type="caution">
    <text evidence="9">The sequence shown here is derived from an EMBL/GenBank/DDBJ whole genome shotgun (WGS) entry which is preliminary data.</text>
</comment>
<evidence type="ECO:0000256" key="5">
    <source>
        <dbReference type="ARBA" id="ARBA00023004"/>
    </source>
</evidence>
<keyword evidence="3" id="KW-1003">Cell membrane</keyword>
<keyword evidence="5" id="KW-0408">Iron</keyword>
<evidence type="ECO:0000313" key="10">
    <source>
        <dbReference type="Proteomes" id="UP000533598"/>
    </source>
</evidence>
<dbReference type="PANTHER" id="PTHR42771:SF2">
    <property type="entry name" value="IRON(3+)-HYDROXAMATE IMPORT ATP-BINDING PROTEIN FHUC"/>
    <property type="match status" value="1"/>
</dbReference>
<dbReference type="SMART" id="SM00382">
    <property type="entry name" value="AAA"/>
    <property type="match status" value="1"/>
</dbReference>
<feature type="domain" description="AAA+ ATPase" evidence="8">
    <location>
        <begin position="43"/>
        <end position="230"/>
    </location>
</feature>
<dbReference type="Pfam" id="PF13304">
    <property type="entry name" value="AAA_21"/>
    <property type="match status" value="1"/>
</dbReference>
<evidence type="ECO:0000256" key="2">
    <source>
        <dbReference type="ARBA" id="ARBA00022448"/>
    </source>
</evidence>
<dbReference type="Proteomes" id="UP000533598">
    <property type="component" value="Unassembled WGS sequence"/>
</dbReference>
<dbReference type="EMBL" id="JACHMH010000001">
    <property type="protein sequence ID" value="MBB4679521.1"/>
    <property type="molecule type" value="Genomic_DNA"/>
</dbReference>
<proteinExistence type="predicted"/>
<dbReference type="GO" id="GO:0006826">
    <property type="term" value="P:iron ion transport"/>
    <property type="evidence" value="ECO:0007669"/>
    <property type="project" value="UniProtKB-KW"/>
</dbReference>
<sequence length="252" mass="27569">MPRRTVFVRRAYIPDGLQPDDHEVWPFTVPCVSQLAKEGLTFTHPVTFLVGGNGTGKSTLAEAIAEGFRLDSQGGRAAAKTGRPNPVKTPLGEVLRLETTAQGARMLSGPRVKKKGFFLRAETAFSMTENLGGVPGYWDEDTAALSHGEGFLAVFAAMFRDPGFYVLDEPEAALSFDSSLQLVALLHQLGQTGAQVVCATHSPILASVPGADIVEVGEHGFHRVRWDQLELVDHWRRYLNNPDSYLRHLTES</sequence>
<dbReference type="AlphaFoldDB" id="A0A7W7FUN4"/>